<organism evidence="1 2">
    <name type="scientific">Catenaria anguillulae PL171</name>
    <dbReference type="NCBI Taxonomy" id="765915"/>
    <lineage>
        <taxon>Eukaryota</taxon>
        <taxon>Fungi</taxon>
        <taxon>Fungi incertae sedis</taxon>
        <taxon>Blastocladiomycota</taxon>
        <taxon>Blastocladiomycetes</taxon>
        <taxon>Blastocladiales</taxon>
        <taxon>Catenariaceae</taxon>
        <taxon>Catenaria</taxon>
    </lineage>
</organism>
<proteinExistence type="predicted"/>
<evidence type="ECO:0000313" key="1">
    <source>
        <dbReference type="EMBL" id="ORZ37383.1"/>
    </source>
</evidence>
<keyword evidence="2" id="KW-1185">Reference proteome</keyword>
<comment type="caution">
    <text evidence="1">The sequence shown here is derived from an EMBL/GenBank/DDBJ whole genome shotgun (WGS) entry which is preliminary data.</text>
</comment>
<dbReference type="EMBL" id="MCFL01000013">
    <property type="protein sequence ID" value="ORZ37383.1"/>
    <property type="molecule type" value="Genomic_DNA"/>
</dbReference>
<evidence type="ECO:0000313" key="2">
    <source>
        <dbReference type="Proteomes" id="UP000193411"/>
    </source>
</evidence>
<gene>
    <name evidence="1" type="ORF">BCR44DRAFT_372964</name>
</gene>
<dbReference type="AlphaFoldDB" id="A0A1Y2HUL6"/>
<accession>A0A1Y2HUL6</accession>
<protein>
    <submittedName>
        <fullName evidence="1">Uncharacterized protein</fullName>
    </submittedName>
</protein>
<dbReference type="Proteomes" id="UP000193411">
    <property type="component" value="Unassembled WGS sequence"/>
</dbReference>
<name>A0A1Y2HUL6_9FUNG</name>
<sequence>MYRSRVSNEQECEQGKIPRVVCIRDWRHSKRADSSSHRPCLTCHFAVGNAWTLRMPAVIATVIAATCCNGIHWRPGAALLHARTSATTPDEQYKLYRPRQRLPCIGNSRDQNGHV</sequence>
<reference evidence="1 2" key="1">
    <citation type="submission" date="2016-07" db="EMBL/GenBank/DDBJ databases">
        <title>Pervasive Adenine N6-methylation of Active Genes in Fungi.</title>
        <authorList>
            <consortium name="DOE Joint Genome Institute"/>
            <person name="Mondo S.J."/>
            <person name="Dannebaum R.O."/>
            <person name="Kuo R.C."/>
            <person name="Labutti K."/>
            <person name="Haridas S."/>
            <person name="Kuo A."/>
            <person name="Salamov A."/>
            <person name="Ahrendt S.R."/>
            <person name="Lipzen A."/>
            <person name="Sullivan W."/>
            <person name="Andreopoulos W.B."/>
            <person name="Clum A."/>
            <person name="Lindquist E."/>
            <person name="Daum C."/>
            <person name="Ramamoorthy G.K."/>
            <person name="Gryganskyi A."/>
            <person name="Culley D."/>
            <person name="Magnuson J.K."/>
            <person name="James T.Y."/>
            <person name="O'Malley M.A."/>
            <person name="Stajich J.E."/>
            <person name="Spatafora J.W."/>
            <person name="Visel A."/>
            <person name="Grigoriev I.V."/>
        </authorList>
    </citation>
    <scope>NUCLEOTIDE SEQUENCE [LARGE SCALE GENOMIC DNA]</scope>
    <source>
        <strain evidence="1 2">PL171</strain>
    </source>
</reference>